<evidence type="ECO:0000256" key="1">
    <source>
        <dbReference type="ARBA" id="ARBA00023125"/>
    </source>
</evidence>
<dbReference type="AlphaFoldDB" id="A0AAJ3FH99"/>
<dbReference type="SUPFAM" id="SSF56349">
    <property type="entry name" value="DNA breaking-rejoining enzymes"/>
    <property type="match status" value="1"/>
</dbReference>
<dbReference type="PROSITE" id="PS51900">
    <property type="entry name" value="CB"/>
    <property type="match status" value="1"/>
</dbReference>
<dbReference type="InterPro" id="IPR002104">
    <property type="entry name" value="Integrase_catalytic"/>
</dbReference>
<feature type="non-terminal residue" evidence="6">
    <location>
        <position position="176"/>
    </location>
</feature>
<dbReference type="Gene3D" id="1.10.443.10">
    <property type="entry name" value="Intergrase catalytic core"/>
    <property type="match status" value="1"/>
</dbReference>
<name>A0AAJ3FH99_MEDGN</name>
<dbReference type="Gene3D" id="1.10.150.130">
    <property type="match status" value="1"/>
</dbReference>
<proteinExistence type="predicted"/>
<evidence type="ECO:0000259" key="4">
    <source>
        <dbReference type="PROSITE" id="PS51898"/>
    </source>
</evidence>
<feature type="domain" description="Tyr recombinase" evidence="4">
    <location>
        <begin position="126"/>
        <end position="176"/>
    </location>
</feature>
<dbReference type="PROSITE" id="PS51898">
    <property type="entry name" value="TYR_RECOMBINASE"/>
    <property type="match status" value="1"/>
</dbReference>
<evidence type="ECO:0000256" key="3">
    <source>
        <dbReference type="PROSITE-ProRule" id="PRU01248"/>
    </source>
</evidence>
<dbReference type="GO" id="GO:0015074">
    <property type="term" value="P:DNA integration"/>
    <property type="evidence" value="ECO:0007669"/>
    <property type="project" value="InterPro"/>
</dbReference>
<comment type="caution">
    <text evidence="6">The sequence shown here is derived from an EMBL/GenBank/DDBJ whole genome shotgun (WGS) entry which is preliminary data.</text>
</comment>
<gene>
    <name evidence="6" type="ORF">G4993_17995</name>
</gene>
<dbReference type="RefSeq" id="WP_044949559.1">
    <property type="nucleotide sequence ID" value="NZ_JAAIMR010000096.1"/>
</dbReference>
<protein>
    <submittedName>
        <fullName evidence="6">Site-specific integrase</fullName>
    </submittedName>
</protein>
<keyword evidence="1 3" id="KW-0238">DNA-binding</keyword>
<dbReference type="InterPro" id="IPR025269">
    <property type="entry name" value="SAM-like_dom"/>
</dbReference>
<dbReference type="EMBL" id="JAAIRV010000118">
    <property type="protein sequence ID" value="NSI60234.1"/>
    <property type="molecule type" value="Genomic_DNA"/>
</dbReference>
<evidence type="ECO:0000313" key="7">
    <source>
        <dbReference type="Proteomes" id="UP001296580"/>
    </source>
</evidence>
<dbReference type="InterPro" id="IPR011010">
    <property type="entry name" value="DNA_brk_join_enz"/>
</dbReference>
<reference evidence="6" key="2">
    <citation type="submission" date="2020-02" db="EMBL/GenBank/DDBJ databases">
        <authorList>
            <person name="Littmann E."/>
            <person name="Sorbara M."/>
        </authorList>
    </citation>
    <scope>NUCLEOTIDE SEQUENCE</scope>
    <source>
        <strain evidence="6">MSK.15.32</strain>
    </source>
</reference>
<dbReference type="PANTHER" id="PTHR30349">
    <property type="entry name" value="PHAGE INTEGRASE-RELATED"/>
    <property type="match status" value="1"/>
</dbReference>
<dbReference type="InterPro" id="IPR050090">
    <property type="entry name" value="Tyrosine_recombinase_XerCD"/>
</dbReference>
<feature type="domain" description="Core-binding (CB)" evidence="5">
    <location>
        <begin position="8"/>
        <end position="101"/>
    </location>
</feature>
<dbReference type="InterPro" id="IPR010998">
    <property type="entry name" value="Integrase_recombinase_N"/>
</dbReference>
<dbReference type="GO" id="GO:0006310">
    <property type="term" value="P:DNA recombination"/>
    <property type="evidence" value="ECO:0007669"/>
    <property type="project" value="UniProtKB-KW"/>
</dbReference>
<sequence>MRKQKTPSIFMKYLEYYVNTYMPEARGLSKNTINSYKTTFTLLIKYMYSVKNMKADEITFGCLDVNTLSDFMSWLEHERKCSVTTRNQRLAALYSFSEYAQNYDFDAASTFRSAVLRIPSKKAPKKRRVGFTTDEVKILLALPNPKSETGLRDMVLLSFMYATGTRAQEVCDLTVK</sequence>
<evidence type="ECO:0000259" key="5">
    <source>
        <dbReference type="PROSITE" id="PS51900"/>
    </source>
</evidence>
<dbReference type="PANTHER" id="PTHR30349:SF81">
    <property type="entry name" value="TYROSINE RECOMBINASE XERC"/>
    <property type="match status" value="1"/>
</dbReference>
<dbReference type="Pfam" id="PF13102">
    <property type="entry name" value="Phage_int_SAM_5"/>
    <property type="match status" value="1"/>
</dbReference>
<reference evidence="6" key="1">
    <citation type="journal article" date="2020" name="Cell Host Microbe">
        <title>Functional and Genomic Variation between Human-Derived Isolates of Lachnospiraceae Reveals Inter- and Intra-Species Diversity.</title>
        <authorList>
            <person name="Sorbara M.T."/>
            <person name="Littmann E.R."/>
            <person name="Fontana E."/>
            <person name="Moody T.U."/>
            <person name="Kohout C.E."/>
            <person name="Gjonbalaj M."/>
            <person name="Eaton V."/>
            <person name="Seok R."/>
            <person name="Leiner I.M."/>
            <person name="Pamer E.G."/>
        </authorList>
    </citation>
    <scope>NUCLEOTIDE SEQUENCE</scope>
    <source>
        <strain evidence="6">MSK.15.32</strain>
    </source>
</reference>
<accession>A0AAJ3FH99</accession>
<dbReference type="GO" id="GO:0003677">
    <property type="term" value="F:DNA binding"/>
    <property type="evidence" value="ECO:0007669"/>
    <property type="project" value="UniProtKB-UniRule"/>
</dbReference>
<organism evidence="6 7">
    <name type="scientific">Mediterraneibacter gnavus</name>
    <name type="common">Ruminococcus gnavus</name>
    <dbReference type="NCBI Taxonomy" id="33038"/>
    <lineage>
        <taxon>Bacteria</taxon>
        <taxon>Bacillati</taxon>
        <taxon>Bacillota</taxon>
        <taxon>Clostridia</taxon>
        <taxon>Lachnospirales</taxon>
        <taxon>Lachnospiraceae</taxon>
        <taxon>Mediterraneibacter</taxon>
    </lineage>
</organism>
<dbReference type="InterPro" id="IPR044068">
    <property type="entry name" value="CB"/>
</dbReference>
<evidence type="ECO:0000256" key="2">
    <source>
        <dbReference type="ARBA" id="ARBA00023172"/>
    </source>
</evidence>
<keyword evidence="2" id="KW-0233">DNA recombination</keyword>
<dbReference type="Proteomes" id="UP001296580">
    <property type="component" value="Unassembled WGS sequence"/>
</dbReference>
<evidence type="ECO:0000313" key="6">
    <source>
        <dbReference type="EMBL" id="NSI60234.1"/>
    </source>
</evidence>
<dbReference type="InterPro" id="IPR013762">
    <property type="entry name" value="Integrase-like_cat_sf"/>
</dbReference>